<dbReference type="HOGENOM" id="CLU_052026_1_0_9"/>
<dbReference type="InterPro" id="IPR001296">
    <property type="entry name" value="Glyco_trans_1"/>
</dbReference>
<dbReference type="CDD" id="cd03801">
    <property type="entry name" value="GT4_PimA-like"/>
    <property type="match status" value="1"/>
</dbReference>
<gene>
    <name evidence="2" type="ORF">Desgi_4714</name>
</gene>
<dbReference type="STRING" id="767817.Desgi_4714"/>
<dbReference type="RefSeq" id="WP_006522219.1">
    <property type="nucleotide sequence ID" value="NC_021184.1"/>
</dbReference>
<dbReference type="SUPFAM" id="SSF53756">
    <property type="entry name" value="UDP-Glycosyltransferase/glycogen phosphorylase"/>
    <property type="match status" value="1"/>
</dbReference>
<protein>
    <submittedName>
        <fullName evidence="2">Glycosyltransferase</fullName>
    </submittedName>
</protein>
<name>R4KTK3_9FIRM</name>
<dbReference type="OrthoDB" id="9810929at2"/>
<keyword evidence="3" id="KW-1185">Reference proteome</keyword>
<evidence type="ECO:0000313" key="3">
    <source>
        <dbReference type="Proteomes" id="UP000013520"/>
    </source>
</evidence>
<proteinExistence type="predicted"/>
<dbReference type="KEGG" id="dgi:Desgi_4714"/>
<organism evidence="2 3">
    <name type="scientific">Desulfoscipio gibsoniae DSM 7213</name>
    <dbReference type="NCBI Taxonomy" id="767817"/>
    <lineage>
        <taxon>Bacteria</taxon>
        <taxon>Bacillati</taxon>
        <taxon>Bacillota</taxon>
        <taxon>Clostridia</taxon>
        <taxon>Eubacteriales</taxon>
        <taxon>Desulfallaceae</taxon>
        <taxon>Desulfoscipio</taxon>
    </lineage>
</organism>
<evidence type="ECO:0000259" key="1">
    <source>
        <dbReference type="Pfam" id="PF00534"/>
    </source>
</evidence>
<dbReference type="EMBL" id="CP003273">
    <property type="protein sequence ID" value="AGL03935.1"/>
    <property type="molecule type" value="Genomic_DNA"/>
</dbReference>
<reference evidence="2 3" key="1">
    <citation type="submission" date="2012-01" db="EMBL/GenBank/DDBJ databases">
        <title>Complete sequence of Desulfotomaculum gibsoniae DSM 7213.</title>
        <authorList>
            <consortium name="US DOE Joint Genome Institute"/>
            <person name="Lucas S."/>
            <person name="Han J."/>
            <person name="Lapidus A."/>
            <person name="Cheng J.-F."/>
            <person name="Goodwin L."/>
            <person name="Pitluck S."/>
            <person name="Peters L."/>
            <person name="Ovchinnikova G."/>
            <person name="Teshima H."/>
            <person name="Detter J.C."/>
            <person name="Han C."/>
            <person name="Tapia R."/>
            <person name="Land M."/>
            <person name="Hauser L."/>
            <person name="Kyrpides N."/>
            <person name="Ivanova N."/>
            <person name="Pagani I."/>
            <person name="Parshina S."/>
            <person name="Plugge C."/>
            <person name="Muyzer G."/>
            <person name="Kuever J."/>
            <person name="Ivanova A."/>
            <person name="Nazina T."/>
            <person name="Klenk H.-P."/>
            <person name="Brambilla E."/>
            <person name="Spring S."/>
            <person name="Stams A.F."/>
            <person name="Woyke T."/>
        </authorList>
    </citation>
    <scope>NUCLEOTIDE SEQUENCE [LARGE SCALE GENOMIC DNA]</scope>
    <source>
        <strain evidence="2 3">DSM 7213</strain>
    </source>
</reference>
<dbReference type="Proteomes" id="UP000013520">
    <property type="component" value="Chromosome"/>
</dbReference>
<dbReference type="AlphaFoldDB" id="R4KTK3"/>
<dbReference type="InterPro" id="IPR050194">
    <property type="entry name" value="Glycosyltransferase_grp1"/>
</dbReference>
<sequence>MKIVLSAYACLPNRGSEGGVGWNWARELSREHQLWVLTSEWNRDEIEKSGGLANVNFIYISDRWVKLAWLIPWGVGGWLYNYWWQYKSFLTARELHKVIGFELAHHLTYASWRIPSFLKKLGIPFIWGPVGGGEEVPPGFFKALGWQGWIKEQVRFLANRLSRFDPFVRATMKNANLILCSNKDTHKILPREFLHKSHVMLQVGIDMDERRQLPTGKNQGPFQILWVGRILPLKALPVLLWALKPLRYQFDFRLRVIGDGPDRKRCAGIARNCGIADRVDFIGWLPHEKVKIEYQNADLFVFTSLRDSVGTVVFEAMASGLPLVVMDCGGPKEVIGEAGICIPVNEGMEKAITELSNAIATIAADPALRENLSQKALTHVEAEHTWWQKPKLLFDLAQSFIQNHHIGRHA</sequence>
<accession>R4KTK3</accession>
<keyword evidence="2" id="KW-0808">Transferase</keyword>
<dbReference type="PANTHER" id="PTHR45947">
    <property type="entry name" value="SULFOQUINOVOSYL TRANSFERASE SQD2"/>
    <property type="match status" value="1"/>
</dbReference>
<dbReference type="Pfam" id="PF00534">
    <property type="entry name" value="Glycos_transf_1"/>
    <property type="match status" value="1"/>
</dbReference>
<dbReference type="Gene3D" id="3.40.50.2000">
    <property type="entry name" value="Glycogen Phosphorylase B"/>
    <property type="match status" value="2"/>
</dbReference>
<evidence type="ECO:0000313" key="2">
    <source>
        <dbReference type="EMBL" id="AGL03935.1"/>
    </source>
</evidence>
<dbReference type="PANTHER" id="PTHR45947:SF3">
    <property type="entry name" value="SULFOQUINOVOSYL TRANSFERASE SQD2"/>
    <property type="match status" value="1"/>
</dbReference>
<dbReference type="GO" id="GO:0016757">
    <property type="term" value="F:glycosyltransferase activity"/>
    <property type="evidence" value="ECO:0007669"/>
    <property type="project" value="InterPro"/>
</dbReference>
<feature type="domain" description="Glycosyl transferase family 1" evidence="1">
    <location>
        <begin position="215"/>
        <end position="376"/>
    </location>
</feature>
<dbReference type="eggNOG" id="COG0438">
    <property type="taxonomic scope" value="Bacteria"/>
</dbReference>